<gene>
    <name evidence="1" type="ORF">GBAR_LOCUS10471</name>
</gene>
<dbReference type="AlphaFoldDB" id="A0AA35WH82"/>
<evidence type="ECO:0000313" key="2">
    <source>
        <dbReference type="Proteomes" id="UP001174909"/>
    </source>
</evidence>
<evidence type="ECO:0000313" key="1">
    <source>
        <dbReference type="EMBL" id="CAI8017171.1"/>
    </source>
</evidence>
<name>A0AA35WH82_GEOBA</name>
<feature type="non-terminal residue" evidence="1">
    <location>
        <position position="1"/>
    </location>
</feature>
<protein>
    <submittedName>
        <fullName evidence="1">Uncharacterized protein</fullName>
    </submittedName>
</protein>
<dbReference type="Proteomes" id="UP001174909">
    <property type="component" value="Unassembled WGS sequence"/>
</dbReference>
<sequence>HTHKGNCRSPQVPPGSEIQPSRLLLRLNHTVHVSSWVLQVNSDPKGPHVPVSVQVRATRRLPLNVVYTSGLLTELNSDGCTCRVKTRPLCDASCDLEIDRCRCIILSG</sequence>
<accession>A0AA35WH82</accession>
<comment type="caution">
    <text evidence="1">The sequence shown here is derived from an EMBL/GenBank/DDBJ whole genome shotgun (WGS) entry which is preliminary data.</text>
</comment>
<keyword evidence="2" id="KW-1185">Reference proteome</keyword>
<organism evidence="1 2">
    <name type="scientific">Geodia barretti</name>
    <name type="common">Barrett's horny sponge</name>
    <dbReference type="NCBI Taxonomy" id="519541"/>
    <lineage>
        <taxon>Eukaryota</taxon>
        <taxon>Metazoa</taxon>
        <taxon>Porifera</taxon>
        <taxon>Demospongiae</taxon>
        <taxon>Heteroscleromorpha</taxon>
        <taxon>Tetractinellida</taxon>
        <taxon>Astrophorina</taxon>
        <taxon>Geodiidae</taxon>
        <taxon>Geodia</taxon>
    </lineage>
</organism>
<dbReference type="EMBL" id="CASHTH010001601">
    <property type="protein sequence ID" value="CAI8017171.1"/>
    <property type="molecule type" value="Genomic_DNA"/>
</dbReference>
<proteinExistence type="predicted"/>
<reference evidence="1" key="1">
    <citation type="submission" date="2023-03" db="EMBL/GenBank/DDBJ databases">
        <authorList>
            <person name="Steffen K."/>
            <person name="Cardenas P."/>
        </authorList>
    </citation>
    <scope>NUCLEOTIDE SEQUENCE</scope>
</reference>